<proteinExistence type="predicted"/>
<dbReference type="AlphaFoldDB" id="A0A7I9ZQU4"/>
<keyword evidence="2" id="KW-1185">Reference proteome</keyword>
<name>A0A7I9ZQU4_9MYCO</name>
<reference evidence="1 2" key="1">
    <citation type="journal article" date="2019" name="Emerg. Microbes Infect.">
        <title>Comprehensive subspecies identification of 175 nontuberculous mycobacteria species based on 7547 genomic profiles.</title>
        <authorList>
            <person name="Matsumoto Y."/>
            <person name="Kinjo T."/>
            <person name="Motooka D."/>
            <person name="Nabeya D."/>
            <person name="Jung N."/>
            <person name="Uechi K."/>
            <person name="Horii T."/>
            <person name="Iida T."/>
            <person name="Fujita J."/>
            <person name="Nakamura S."/>
        </authorList>
    </citation>
    <scope>NUCLEOTIDE SEQUENCE [LARGE SCALE GENOMIC DNA]</scope>
    <source>
        <strain evidence="1 2">JCM 30996</strain>
    </source>
</reference>
<protein>
    <submittedName>
        <fullName evidence="1">Uncharacterized protein</fullName>
    </submittedName>
</protein>
<sequence>MGELRGGRWPAPTDTAALLCSDSEGHRWQMSFFATVEEAVKAAQLGRCPTESAECCGTHRIAARPQGQWLVFTVPPKKGHNP</sequence>
<dbReference type="Proteomes" id="UP000465304">
    <property type="component" value="Unassembled WGS sequence"/>
</dbReference>
<gene>
    <name evidence="1" type="ORF">MHIP_38670</name>
</gene>
<accession>A0A7I9ZQU4</accession>
<organism evidence="1 2">
    <name type="scientific">Mycolicibacterium hippocampi</name>
    <dbReference type="NCBI Taxonomy" id="659824"/>
    <lineage>
        <taxon>Bacteria</taxon>
        <taxon>Bacillati</taxon>
        <taxon>Actinomycetota</taxon>
        <taxon>Actinomycetes</taxon>
        <taxon>Mycobacteriales</taxon>
        <taxon>Mycobacteriaceae</taxon>
        <taxon>Mycolicibacterium</taxon>
    </lineage>
</organism>
<dbReference type="RefSeq" id="WP_163890992.1">
    <property type="nucleotide sequence ID" value="NZ_BLLB01000002.1"/>
</dbReference>
<dbReference type="EMBL" id="BLLB01000002">
    <property type="protein sequence ID" value="GFH03384.1"/>
    <property type="molecule type" value="Genomic_DNA"/>
</dbReference>
<evidence type="ECO:0000313" key="1">
    <source>
        <dbReference type="EMBL" id="GFH03384.1"/>
    </source>
</evidence>
<evidence type="ECO:0000313" key="2">
    <source>
        <dbReference type="Proteomes" id="UP000465304"/>
    </source>
</evidence>
<comment type="caution">
    <text evidence="1">The sequence shown here is derived from an EMBL/GenBank/DDBJ whole genome shotgun (WGS) entry which is preliminary data.</text>
</comment>